<dbReference type="SUPFAM" id="SSF53254">
    <property type="entry name" value="Phosphoglycerate mutase-like"/>
    <property type="match status" value="1"/>
</dbReference>
<evidence type="ECO:0000313" key="2">
    <source>
        <dbReference type="EMBL" id="GJF00618.1"/>
    </source>
</evidence>
<dbReference type="Proteomes" id="UP000703269">
    <property type="component" value="Unassembled WGS sequence"/>
</dbReference>
<name>A0A9P3LPC9_9APHY</name>
<keyword evidence="3" id="KW-1185">Reference proteome</keyword>
<evidence type="ECO:0000256" key="1">
    <source>
        <dbReference type="SAM" id="MobiDB-lite"/>
    </source>
</evidence>
<gene>
    <name evidence="2" type="ORF">PsYK624_169120</name>
</gene>
<reference evidence="2 3" key="1">
    <citation type="submission" date="2021-08" db="EMBL/GenBank/DDBJ databases">
        <title>Draft Genome Sequence of Phanerochaete sordida strain YK-624.</title>
        <authorList>
            <person name="Mori T."/>
            <person name="Dohra H."/>
            <person name="Suzuki T."/>
            <person name="Kawagishi H."/>
            <person name="Hirai H."/>
        </authorList>
    </citation>
    <scope>NUCLEOTIDE SEQUENCE [LARGE SCALE GENOMIC DNA]</scope>
    <source>
        <strain evidence="2 3">YK-624</strain>
    </source>
</reference>
<dbReference type="OrthoDB" id="496981at2759"/>
<comment type="caution">
    <text evidence="2">The sequence shown here is derived from an EMBL/GenBank/DDBJ whole genome shotgun (WGS) entry which is preliminary data.</text>
</comment>
<dbReference type="InterPro" id="IPR029033">
    <property type="entry name" value="His_PPase_superfam"/>
</dbReference>
<sequence length="215" mass="23433">MPKLGTKKPPPPPERRREAEHSQLLVEARRRRGGRLGPRSAAHAPRRAAGGKRTSLSASAACRSRRRASQARCEPAWKFTFDHAGDAAVLPPEAKTVLILENCREEYGVHTCDLRSTLSHLRTLYTPPTYAFEAGFAEEDPLWDADERESTPHRVGRARSVLDAAFAEDATYVSITAHGGFINGFLNAVGRPNYSLPTGGVLPIVVQRTVGASAN</sequence>
<protein>
    <recommendedName>
        <fullName evidence="4">Phosphoglycerate mutase-like protein</fullName>
    </recommendedName>
</protein>
<dbReference type="AlphaFoldDB" id="A0A9P3LPC9"/>
<evidence type="ECO:0000313" key="3">
    <source>
        <dbReference type="Proteomes" id="UP000703269"/>
    </source>
</evidence>
<proteinExistence type="predicted"/>
<dbReference type="EMBL" id="BPQB01000174">
    <property type="protein sequence ID" value="GJF00618.1"/>
    <property type="molecule type" value="Genomic_DNA"/>
</dbReference>
<feature type="region of interest" description="Disordered" evidence="1">
    <location>
        <begin position="1"/>
        <end position="65"/>
    </location>
</feature>
<organism evidence="2 3">
    <name type="scientific">Phanerochaete sordida</name>
    <dbReference type="NCBI Taxonomy" id="48140"/>
    <lineage>
        <taxon>Eukaryota</taxon>
        <taxon>Fungi</taxon>
        <taxon>Dikarya</taxon>
        <taxon>Basidiomycota</taxon>
        <taxon>Agaricomycotina</taxon>
        <taxon>Agaricomycetes</taxon>
        <taxon>Polyporales</taxon>
        <taxon>Phanerochaetaceae</taxon>
        <taxon>Phanerochaete</taxon>
    </lineage>
</organism>
<evidence type="ECO:0008006" key="4">
    <source>
        <dbReference type="Google" id="ProtNLM"/>
    </source>
</evidence>
<accession>A0A9P3LPC9</accession>